<sequence length="199" mass="22374">MPSYPSLLSPRTLGHHHCTLFCCPFFINHQRHHHDHFKRLISSTLTEEEDEEEDEDSDKNGHVGADEQDESANVFSSSRFEALSPRQKEQVHRYIDSLLEWNQKMNLTAVKEESEVMERHVEDSLSIIEPIRTSYLSHCGPSSENLNLIDVGSGAGLPGVILAIASPGCKVTLLESMNKHCSFLEHVVSEIGLSNVQLK</sequence>
<feature type="region of interest" description="Disordered" evidence="4">
    <location>
        <begin position="45"/>
        <end position="81"/>
    </location>
</feature>
<dbReference type="InterPro" id="IPR003682">
    <property type="entry name" value="rRNA_ssu_MeTfrase_G"/>
</dbReference>
<dbReference type="EMBL" id="JAJAGQ010000009">
    <property type="protein sequence ID" value="KAJ8553808.1"/>
    <property type="molecule type" value="Genomic_DNA"/>
</dbReference>
<evidence type="ECO:0000313" key="6">
    <source>
        <dbReference type="Proteomes" id="UP001152561"/>
    </source>
</evidence>
<protein>
    <submittedName>
        <fullName evidence="5">Uncharacterized protein</fullName>
    </submittedName>
</protein>
<dbReference type="AlphaFoldDB" id="A0A9Q1RG05"/>
<dbReference type="Gene3D" id="3.40.50.150">
    <property type="entry name" value="Vaccinia Virus protein VP39"/>
    <property type="match status" value="1"/>
</dbReference>
<comment type="caution">
    <text evidence="5">The sequence shown here is derived from an EMBL/GenBank/DDBJ whole genome shotgun (WGS) entry which is preliminary data.</text>
</comment>
<dbReference type="SUPFAM" id="SSF53335">
    <property type="entry name" value="S-adenosyl-L-methionine-dependent methyltransferases"/>
    <property type="match status" value="1"/>
</dbReference>
<evidence type="ECO:0000256" key="2">
    <source>
        <dbReference type="ARBA" id="ARBA00022552"/>
    </source>
</evidence>
<evidence type="ECO:0000256" key="4">
    <source>
        <dbReference type="SAM" id="MobiDB-lite"/>
    </source>
</evidence>
<dbReference type="InterPro" id="IPR029063">
    <property type="entry name" value="SAM-dependent_MTases_sf"/>
</dbReference>
<dbReference type="GO" id="GO:0070043">
    <property type="term" value="F:rRNA (guanine-N7-)-methyltransferase activity"/>
    <property type="evidence" value="ECO:0007669"/>
    <property type="project" value="TreeGrafter"/>
</dbReference>
<reference evidence="6" key="1">
    <citation type="journal article" date="2023" name="Proc. Natl. Acad. Sci. U.S.A.">
        <title>Genomic and structural basis for evolution of tropane alkaloid biosynthesis.</title>
        <authorList>
            <person name="Wanga Y.-J."/>
            <person name="Taina T."/>
            <person name="Yua J.-Y."/>
            <person name="Lia J."/>
            <person name="Xua B."/>
            <person name="Chenc J."/>
            <person name="D'Auriad J.C."/>
            <person name="Huanga J.-P."/>
            <person name="Huanga S.-X."/>
        </authorList>
    </citation>
    <scope>NUCLEOTIDE SEQUENCE [LARGE SCALE GENOMIC DNA]</scope>
    <source>
        <strain evidence="6">cv. KIB-2019</strain>
    </source>
</reference>
<dbReference type="NCBIfam" id="TIGR00138">
    <property type="entry name" value="rsmG_gidB"/>
    <property type="match status" value="1"/>
</dbReference>
<keyword evidence="3" id="KW-0808">Transferase</keyword>
<name>A0A9Q1RG05_9SOLA</name>
<keyword evidence="2" id="KW-0698">rRNA processing</keyword>
<dbReference type="Proteomes" id="UP001152561">
    <property type="component" value="Unassembled WGS sequence"/>
</dbReference>
<evidence type="ECO:0000256" key="1">
    <source>
        <dbReference type="ARBA" id="ARBA00022490"/>
    </source>
</evidence>
<dbReference type="GO" id="GO:0005829">
    <property type="term" value="C:cytosol"/>
    <property type="evidence" value="ECO:0007669"/>
    <property type="project" value="TreeGrafter"/>
</dbReference>
<organism evidence="5 6">
    <name type="scientific">Anisodus acutangulus</name>
    <dbReference type="NCBI Taxonomy" id="402998"/>
    <lineage>
        <taxon>Eukaryota</taxon>
        <taxon>Viridiplantae</taxon>
        <taxon>Streptophyta</taxon>
        <taxon>Embryophyta</taxon>
        <taxon>Tracheophyta</taxon>
        <taxon>Spermatophyta</taxon>
        <taxon>Magnoliopsida</taxon>
        <taxon>eudicotyledons</taxon>
        <taxon>Gunneridae</taxon>
        <taxon>Pentapetalae</taxon>
        <taxon>asterids</taxon>
        <taxon>lamiids</taxon>
        <taxon>Solanales</taxon>
        <taxon>Solanaceae</taxon>
        <taxon>Solanoideae</taxon>
        <taxon>Hyoscyameae</taxon>
        <taxon>Anisodus</taxon>
    </lineage>
</organism>
<evidence type="ECO:0000256" key="3">
    <source>
        <dbReference type="ARBA" id="ARBA00022679"/>
    </source>
</evidence>
<dbReference type="PANTHER" id="PTHR31760">
    <property type="entry name" value="S-ADENOSYL-L-METHIONINE-DEPENDENT METHYLTRANSFERASES SUPERFAMILY PROTEIN"/>
    <property type="match status" value="1"/>
</dbReference>
<gene>
    <name evidence="5" type="ORF">K7X08_024486</name>
</gene>
<accession>A0A9Q1RG05</accession>
<dbReference type="PANTHER" id="PTHR31760:SF0">
    <property type="entry name" value="S-ADENOSYL-L-METHIONINE-DEPENDENT METHYLTRANSFERASES SUPERFAMILY PROTEIN"/>
    <property type="match status" value="1"/>
</dbReference>
<feature type="compositionally biased region" description="Acidic residues" evidence="4">
    <location>
        <begin position="46"/>
        <end position="57"/>
    </location>
</feature>
<proteinExistence type="predicted"/>
<keyword evidence="1" id="KW-0963">Cytoplasm</keyword>
<keyword evidence="6" id="KW-1185">Reference proteome</keyword>
<dbReference type="Pfam" id="PF02527">
    <property type="entry name" value="GidB"/>
    <property type="match status" value="1"/>
</dbReference>
<dbReference type="OrthoDB" id="784548at2759"/>
<evidence type="ECO:0000313" key="5">
    <source>
        <dbReference type="EMBL" id="KAJ8553808.1"/>
    </source>
</evidence>